<dbReference type="Proteomes" id="UP001197492">
    <property type="component" value="Unassembled WGS sequence"/>
</dbReference>
<dbReference type="EMBL" id="JAHOEF010000041">
    <property type="protein sequence ID" value="MBV3382995.1"/>
    <property type="molecule type" value="Genomic_DNA"/>
</dbReference>
<comment type="caution">
    <text evidence="2">The sequence shown here is derived from an EMBL/GenBank/DDBJ whole genome shotgun (WGS) entry which is preliminary data.</text>
</comment>
<reference evidence="2 5" key="1">
    <citation type="submission" date="2021-06" db="EMBL/GenBank/DDBJ databases">
        <title>Collection of gut derived symbiotic bacterial strains cultured from healthy donors.</title>
        <authorList>
            <person name="Lin H."/>
            <person name="Littmann E."/>
            <person name="Pamer E.G."/>
        </authorList>
    </citation>
    <scope>NUCLEOTIDE SEQUENCE</scope>
    <source>
        <strain evidence="3 5">MSK.21.70</strain>
        <strain evidence="2">MSK.21.82</strain>
    </source>
</reference>
<proteinExistence type="predicted"/>
<dbReference type="InterPro" id="IPR007921">
    <property type="entry name" value="CHAP_dom"/>
</dbReference>
<keyword evidence="5" id="KW-1185">Reference proteome</keyword>
<evidence type="ECO:0000313" key="4">
    <source>
        <dbReference type="Proteomes" id="UP001196408"/>
    </source>
</evidence>
<protein>
    <submittedName>
        <fullName evidence="2">CHAP domain-containing protein</fullName>
    </submittedName>
</protein>
<dbReference type="AlphaFoldDB" id="A0AAW4MUW2"/>
<sequence length="260" mass="28834">MSKNANTILDIARGWIGRKESNGSHHEIIDVYNNHKPLARGYKVKYTDSWCATFVSACAIKANYTDIIPLECSCNKMIEKFKNMGRWTEDDGHVPHLGDVIFYDWQDSGKGDCKGTSEHVGYVEKVANGKITVIEGNKSDSVSRRVLNVNGRYIRGFGCPAYNNTTAPTTVPTAPSKPQSNTSNALGTYMITASDLSVRTGPGAGYRRKTYNELTKNAKAHDYDKDGCLNYGTRVTVSQFDGDWAKIPSGWVARKYLKKV</sequence>
<dbReference type="RefSeq" id="WP_217747791.1">
    <property type="nucleotide sequence ID" value="NZ_JAHOEB010000039.1"/>
</dbReference>
<dbReference type="EMBL" id="JAHOEL010000039">
    <property type="protein sequence ID" value="MBV3393002.1"/>
    <property type="molecule type" value="Genomic_DNA"/>
</dbReference>
<organism evidence="2 4">
    <name type="scientific">Catenibacterium mitsuokai</name>
    <dbReference type="NCBI Taxonomy" id="100886"/>
    <lineage>
        <taxon>Bacteria</taxon>
        <taxon>Bacillati</taxon>
        <taxon>Bacillota</taxon>
        <taxon>Erysipelotrichia</taxon>
        <taxon>Erysipelotrichales</taxon>
        <taxon>Coprobacillaceae</taxon>
        <taxon>Catenibacterium</taxon>
    </lineage>
</organism>
<dbReference type="Proteomes" id="UP001196408">
    <property type="component" value="Unassembled WGS sequence"/>
</dbReference>
<evidence type="ECO:0000313" key="5">
    <source>
        <dbReference type="Proteomes" id="UP001197492"/>
    </source>
</evidence>
<accession>A0AAW4MUW2</accession>
<name>A0AAW4MUW2_9FIRM</name>
<evidence type="ECO:0000313" key="2">
    <source>
        <dbReference type="EMBL" id="MBV3382995.1"/>
    </source>
</evidence>
<evidence type="ECO:0000313" key="3">
    <source>
        <dbReference type="EMBL" id="MBV3393002.1"/>
    </source>
</evidence>
<dbReference type="Pfam" id="PF05257">
    <property type="entry name" value="CHAP"/>
    <property type="match status" value="1"/>
</dbReference>
<evidence type="ECO:0000259" key="1">
    <source>
        <dbReference type="Pfam" id="PF05257"/>
    </source>
</evidence>
<gene>
    <name evidence="2" type="ORF">KSV97_07145</name>
    <name evidence="3" type="ORF">KSW06_06995</name>
</gene>
<feature type="domain" description="Peptidase C51" evidence="1">
    <location>
        <begin position="46"/>
        <end position="137"/>
    </location>
</feature>